<dbReference type="InterPro" id="IPR039329">
    <property type="entry name" value="SIAE"/>
</dbReference>
<dbReference type="AlphaFoldDB" id="A0AA37NRB7"/>
<name>A0AA37NRB7_9BACT</name>
<dbReference type="SUPFAM" id="SSF52266">
    <property type="entry name" value="SGNH hydrolase"/>
    <property type="match status" value="1"/>
</dbReference>
<dbReference type="GO" id="GO:0001681">
    <property type="term" value="F:sialate O-acetylesterase activity"/>
    <property type="evidence" value="ECO:0007669"/>
    <property type="project" value="InterPro"/>
</dbReference>
<evidence type="ECO:0000256" key="1">
    <source>
        <dbReference type="ARBA" id="ARBA00022801"/>
    </source>
</evidence>
<evidence type="ECO:0000256" key="2">
    <source>
        <dbReference type="SAM" id="SignalP"/>
    </source>
</evidence>
<proteinExistence type="predicted"/>
<feature type="signal peptide" evidence="2">
    <location>
        <begin position="1"/>
        <end position="18"/>
    </location>
</feature>
<dbReference type="InterPro" id="IPR036514">
    <property type="entry name" value="SGNH_hydro_sf"/>
</dbReference>
<feature type="chain" id="PRO_5041427093" evidence="2">
    <location>
        <begin position="19"/>
        <end position="488"/>
    </location>
</feature>
<dbReference type="EMBL" id="BQOL01000001">
    <property type="protein sequence ID" value="GKI18747.1"/>
    <property type="molecule type" value="Genomic_DNA"/>
</dbReference>
<accession>A0AA37NRB7</accession>
<organism evidence="4 5">
    <name type="scientific">Alistipes finegoldii</name>
    <dbReference type="NCBI Taxonomy" id="214856"/>
    <lineage>
        <taxon>Bacteria</taxon>
        <taxon>Pseudomonadati</taxon>
        <taxon>Bacteroidota</taxon>
        <taxon>Bacteroidia</taxon>
        <taxon>Bacteroidales</taxon>
        <taxon>Rikenellaceae</taxon>
        <taxon>Alistipes</taxon>
    </lineage>
</organism>
<feature type="domain" description="Sialate O-acetylesterase" evidence="3">
    <location>
        <begin position="104"/>
        <end position="307"/>
    </location>
</feature>
<reference evidence="4" key="1">
    <citation type="submission" date="2022-01" db="EMBL/GenBank/DDBJ databases">
        <title>Novel bile acid biosynthetic pathways are enriched in the microbiome of centenarians.</title>
        <authorList>
            <person name="Sato Y."/>
            <person name="Atarashi K."/>
            <person name="Plichta R.D."/>
            <person name="Arai Y."/>
            <person name="Sasajima S."/>
            <person name="Kearney M.S."/>
            <person name="Suda W."/>
            <person name="Takeshita K."/>
            <person name="Sasaki T."/>
            <person name="Okamoto S."/>
            <person name="Skelly N.A."/>
            <person name="Okamura Y."/>
            <person name="Vlamakis H."/>
            <person name="Li Y."/>
            <person name="Tanoue T."/>
            <person name="Takei H."/>
            <person name="Nittono H."/>
            <person name="Narushima S."/>
            <person name="Irie J."/>
            <person name="Itoh H."/>
            <person name="Moriya K."/>
            <person name="Sugiura Y."/>
            <person name="Suematsu M."/>
            <person name="Moritoki N."/>
            <person name="Shibata S."/>
            <person name="Littman R.D."/>
            <person name="Fischbach A.M."/>
            <person name="Uwamino Y."/>
            <person name="Inoue T."/>
            <person name="Honda A."/>
            <person name="Hattori M."/>
            <person name="Murai T."/>
            <person name="Xavier J.R."/>
            <person name="Hirose N."/>
            <person name="Honda K."/>
        </authorList>
    </citation>
    <scope>NUCLEOTIDE SEQUENCE</scope>
    <source>
        <strain evidence="4">CE91-St16</strain>
    </source>
</reference>
<dbReference type="PANTHER" id="PTHR22901:SF0">
    <property type="entry name" value="SIALATE O-ACETYLESTERASE"/>
    <property type="match status" value="1"/>
</dbReference>
<keyword evidence="2" id="KW-0732">Signal</keyword>
<dbReference type="Pfam" id="PF03629">
    <property type="entry name" value="SASA"/>
    <property type="match status" value="1"/>
</dbReference>
<evidence type="ECO:0000313" key="5">
    <source>
        <dbReference type="Proteomes" id="UP001055105"/>
    </source>
</evidence>
<sequence>MKRTLLLLLALCLAQTGAGRVRLPAVIGSGMVLQRDCQAGIWGWAKPGVRVKITASWDTRTYTAHADDKGHWHTLLQTPGAGGPYTLTIDDGEPVTLGDILVGEVWLCSGQSNMEMPLRGFDSQPVHGALDAAMQAGGYPGIRLFHVARATASEPQQDCTGSWEVSSMRSASGFSAVGYYFGLWLHRALGIPVGLIESDWGATRIEAWMSPQAAQAVDGEIRTTDAGHNAQNRVGALYNAMIRPLAPYTLRGFIWYQGESNKGCHAKYPHNMAAMAADWRAAWGGGEQMPFYYVQLAPFDYDLPIHRFRDEENPILLPLMVEAQLRALDLIPNAGMAVNTDLGDALDIHPPRKDLVGQRLALLALTGTYGCEGIDSCGPRFESVAFDDGRAVVTFRSNSTLHPVDTPLKGFEIAGKDRIFHPAEAFVVHRGYDFSRRVEVRSAAVPHPVAVRYAFRNVVGDVNLTNTIGLPAFPFRTDAWDDVGPSQQ</sequence>
<dbReference type="InterPro" id="IPR005181">
    <property type="entry name" value="SASA"/>
</dbReference>
<keyword evidence="1" id="KW-0378">Hydrolase</keyword>
<gene>
    <name evidence="4" type="ORF">CE91St16_16550</name>
</gene>
<evidence type="ECO:0000313" key="4">
    <source>
        <dbReference type="EMBL" id="GKI18747.1"/>
    </source>
</evidence>
<dbReference type="RefSeq" id="WP_244076414.1">
    <property type="nucleotide sequence ID" value="NZ_AP025581.1"/>
</dbReference>
<evidence type="ECO:0000259" key="3">
    <source>
        <dbReference type="Pfam" id="PF03629"/>
    </source>
</evidence>
<dbReference type="Gene3D" id="3.40.50.1110">
    <property type="entry name" value="SGNH hydrolase"/>
    <property type="match status" value="1"/>
</dbReference>
<comment type="caution">
    <text evidence="4">The sequence shown here is derived from an EMBL/GenBank/DDBJ whole genome shotgun (WGS) entry which is preliminary data.</text>
</comment>
<dbReference type="GO" id="GO:0005975">
    <property type="term" value="P:carbohydrate metabolic process"/>
    <property type="evidence" value="ECO:0007669"/>
    <property type="project" value="TreeGrafter"/>
</dbReference>
<dbReference type="Proteomes" id="UP001055105">
    <property type="component" value="Unassembled WGS sequence"/>
</dbReference>
<dbReference type="PANTHER" id="PTHR22901">
    <property type="entry name" value="SIALATE O-ACETYLESTERASE"/>
    <property type="match status" value="1"/>
</dbReference>
<protein>
    <submittedName>
        <fullName evidence="4">9-O-acetylesterase</fullName>
    </submittedName>
</protein>